<dbReference type="Gene3D" id="3.80.10.10">
    <property type="entry name" value="Ribonuclease Inhibitor"/>
    <property type="match status" value="1"/>
</dbReference>
<keyword evidence="2" id="KW-1185">Reference proteome</keyword>
<name>R7SE22_CONPW</name>
<protein>
    <recommendedName>
        <fullName evidence="3">F-box domain-containing protein</fullName>
    </recommendedName>
</protein>
<reference evidence="2" key="1">
    <citation type="journal article" date="2012" name="Science">
        <title>The Paleozoic origin of enzymatic lignin decomposition reconstructed from 31 fungal genomes.</title>
        <authorList>
            <person name="Floudas D."/>
            <person name="Binder M."/>
            <person name="Riley R."/>
            <person name="Barry K."/>
            <person name="Blanchette R.A."/>
            <person name="Henrissat B."/>
            <person name="Martinez A.T."/>
            <person name="Otillar R."/>
            <person name="Spatafora J.W."/>
            <person name="Yadav J.S."/>
            <person name="Aerts A."/>
            <person name="Benoit I."/>
            <person name="Boyd A."/>
            <person name="Carlson A."/>
            <person name="Copeland A."/>
            <person name="Coutinho P.M."/>
            <person name="de Vries R.P."/>
            <person name="Ferreira P."/>
            <person name="Findley K."/>
            <person name="Foster B."/>
            <person name="Gaskell J."/>
            <person name="Glotzer D."/>
            <person name="Gorecki P."/>
            <person name="Heitman J."/>
            <person name="Hesse C."/>
            <person name="Hori C."/>
            <person name="Igarashi K."/>
            <person name="Jurgens J.A."/>
            <person name="Kallen N."/>
            <person name="Kersten P."/>
            <person name="Kohler A."/>
            <person name="Kuees U."/>
            <person name="Kumar T.K.A."/>
            <person name="Kuo A."/>
            <person name="LaButti K."/>
            <person name="Larrondo L.F."/>
            <person name="Lindquist E."/>
            <person name="Ling A."/>
            <person name="Lombard V."/>
            <person name="Lucas S."/>
            <person name="Lundell T."/>
            <person name="Martin R."/>
            <person name="McLaughlin D.J."/>
            <person name="Morgenstern I."/>
            <person name="Morin E."/>
            <person name="Murat C."/>
            <person name="Nagy L.G."/>
            <person name="Nolan M."/>
            <person name="Ohm R.A."/>
            <person name="Patyshakuliyeva A."/>
            <person name="Rokas A."/>
            <person name="Ruiz-Duenas F.J."/>
            <person name="Sabat G."/>
            <person name="Salamov A."/>
            <person name="Samejima M."/>
            <person name="Schmutz J."/>
            <person name="Slot J.C."/>
            <person name="St John F."/>
            <person name="Stenlid J."/>
            <person name="Sun H."/>
            <person name="Sun S."/>
            <person name="Syed K."/>
            <person name="Tsang A."/>
            <person name="Wiebenga A."/>
            <person name="Young D."/>
            <person name="Pisabarro A."/>
            <person name="Eastwood D.C."/>
            <person name="Martin F."/>
            <person name="Cullen D."/>
            <person name="Grigoriev I.V."/>
            <person name="Hibbett D.S."/>
        </authorList>
    </citation>
    <scope>NUCLEOTIDE SEQUENCE [LARGE SCALE GENOMIC DNA]</scope>
    <source>
        <strain evidence="2">RWD-64-598 SS2</strain>
    </source>
</reference>
<sequence>MSLVQNIFRALTESEWMHLQAYTDRIRVLRHDATSPTIPIDNSAFTFLSHTRAANVKLFSGLRSVSWNDSCTSSAWTMFNRWLPLEIQAIDITLPSSPTSGVYADEFVSTQARAWIGTLHSFSQVQCLILRHDPLDPNDHDYKDDISPEVMAMAGLSELRCGSVNEIAIRCLLERPCMRRLDITLPAQSNADAFCNLEVTSSLNHISLRSLSSLDQAGGFINALQFLPEELSIVAPCLPHEQFVALLLRLAQRYSRTDHQRFGLSFEGIPFPVIVDDWILDDNAFIPTITLQDVQPLISDKLQHLVIEDYMPIDLSDNDVTALARGLPSIITLSICGKSGSRPLTNLSLNAVVAVLESCRRITALGLVFDAKKVPSVGASGNGLSPPVNHSLKKLLVGNSEIEDPPNVGFFLKAHAPELTIFTCSPNSLWYRHSNIARIDAASTEHSERRTIM</sequence>
<dbReference type="RefSeq" id="XP_007775688.1">
    <property type="nucleotide sequence ID" value="XM_007777498.1"/>
</dbReference>
<dbReference type="GeneID" id="19204280"/>
<accession>R7SE22</accession>
<evidence type="ECO:0008006" key="3">
    <source>
        <dbReference type="Google" id="ProtNLM"/>
    </source>
</evidence>
<proteinExistence type="predicted"/>
<dbReference type="Proteomes" id="UP000053558">
    <property type="component" value="Unassembled WGS sequence"/>
</dbReference>
<dbReference type="InterPro" id="IPR032675">
    <property type="entry name" value="LRR_dom_sf"/>
</dbReference>
<gene>
    <name evidence="1" type="ORF">CONPUDRAFT_160364</name>
</gene>
<evidence type="ECO:0000313" key="2">
    <source>
        <dbReference type="Proteomes" id="UP000053558"/>
    </source>
</evidence>
<evidence type="ECO:0000313" key="1">
    <source>
        <dbReference type="EMBL" id="EIW74110.1"/>
    </source>
</evidence>
<organism evidence="1 2">
    <name type="scientific">Coniophora puteana (strain RWD-64-598)</name>
    <name type="common">Brown rot fungus</name>
    <dbReference type="NCBI Taxonomy" id="741705"/>
    <lineage>
        <taxon>Eukaryota</taxon>
        <taxon>Fungi</taxon>
        <taxon>Dikarya</taxon>
        <taxon>Basidiomycota</taxon>
        <taxon>Agaricomycotina</taxon>
        <taxon>Agaricomycetes</taxon>
        <taxon>Agaricomycetidae</taxon>
        <taxon>Boletales</taxon>
        <taxon>Coniophorineae</taxon>
        <taxon>Coniophoraceae</taxon>
        <taxon>Coniophora</taxon>
    </lineage>
</organism>
<dbReference type="KEGG" id="cput:CONPUDRAFT_160364"/>
<dbReference type="AlphaFoldDB" id="R7SE22"/>
<dbReference type="EMBL" id="JH711594">
    <property type="protein sequence ID" value="EIW74110.1"/>
    <property type="molecule type" value="Genomic_DNA"/>
</dbReference>